<dbReference type="EnsemblPlants" id="Pp3c3_19750V3.2">
    <property type="protein sequence ID" value="PAC:32941994.CDS.1"/>
    <property type="gene ID" value="Pp3c3_19750"/>
</dbReference>
<dbReference type="InParanoid" id="A0A2K1KV95"/>
<dbReference type="PaxDb" id="3218-PP1S204_54V6.1"/>
<organism evidence="1">
    <name type="scientific">Physcomitrium patens</name>
    <name type="common">Spreading-leaved earth moss</name>
    <name type="synonym">Physcomitrella patens</name>
    <dbReference type="NCBI Taxonomy" id="3218"/>
    <lineage>
        <taxon>Eukaryota</taxon>
        <taxon>Viridiplantae</taxon>
        <taxon>Streptophyta</taxon>
        <taxon>Embryophyta</taxon>
        <taxon>Bryophyta</taxon>
        <taxon>Bryophytina</taxon>
        <taxon>Bryopsida</taxon>
        <taxon>Funariidae</taxon>
        <taxon>Funariales</taxon>
        <taxon>Funariaceae</taxon>
        <taxon>Physcomitrium</taxon>
    </lineage>
</organism>
<dbReference type="Gramene" id="Pp3c3_19750V3.2">
    <property type="protein sequence ID" value="PAC:32941994.CDS.1"/>
    <property type="gene ID" value="Pp3c3_19750"/>
</dbReference>
<keyword evidence="3" id="KW-1185">Reference proteome</keyword>
<evidence type="ECO:0000313" key="2">
    <source>
        <dbReference type="EnsemblPlants" id="PAC:32941993.CDS.1"/>
    </source>
</evidence>
<name>A0A2K1KV95_PHYPA</name>
<reference evidence="1 3" key="2">
    <citation type="journal article" date="2018" name="Plant J.">
        <title>The Physcomitrella patens chromosome-scale assembly reveals moss genome structure and evolution.</title>
        <authorList>
            <person name="Lang D."/>
            <person name="Ullrich K.K."/>
            <person name="Murat F."/>
            <person name="Fuchs J."/>
            <person name="Jenkins J."/>
            <person name="Haas F.B."/>
            <person name="Piednoel M."/>
            <person name="Gundlach H."/>
            <person name="Van Bel M."/>
            <person name="Meyberg R."/>
            <person name="Vives C."/>
            <person name="Morata J."/>
            <person name="Symeonidi A."/>
            <person name="Hiss M."/>
            <person name="Muchero W."/>
            <person name="Kamisugi Y."/>
            <person name="Saleh O."/>
            <person name="Blanc G."/>
            <person name="Decker E.L."/>
            <person name="van Gessel N."/>
            <person name="Grimwood J."/>
            <person name="Hayes R.D."/>
            <person name="Graham S.W."/>
            <person name="Gunter L.E."/>
            <person name="McDaniel S.F."/>
            <person name="Hoernstein S.N.W."/>
            <person name="Larsson A."/>
            <person name="Li F.W."/>
            <person name="Perroud P.F."/>
            <person name="Phillips J."/>
            <person name="Ranjan P."/>
            <person name="Rokshar D.S."/>
            <person name="Rothfels C.J."/>
            <person name="Schneider L."/>
            <person name="Shu S."/>
            <person name="Stevenson D.W."/>
            <person name="Thummler F."/>
            <person name="Tillich M."/>
            <person name="Villarreal Aguilar J.C."/>
            <person name="Widiez T."/>
            <person name="Wong G.K."/>
            <person name="Wymore A."/>
            <person name="Zhang Y."/>
            <person name="Zimmer A.D."/>
            <person name="Quatrano R.S."/>
            <person name="Mayer K.F.X."/>
            <person name="Goodstein D."/>
            <person name="Casacuberta J.M."/>
            <person name="Vandepoele K."/>
            <person name="Reski R."/>
            <person name="Cuming A.C."/>
            <person name="Tuskan G.A."/>
            <person name="Maumus F."/>
            <person name="Salse J."/>
            <person name="Schmutz J."/>
            <person name="Rensing S.A."/>
        </authorList>
    </citation>
    <scope>NUCLEOTIDE SEQUENCE [LARGE SCALE GENOMIC DNA]</scope>
    <source>
        <strain evidence="2 3">cv. Gransden 2004</strain>
    </source>
</reference>
<dbReference type="EMBL" id="ABEU02000003">
    <property type="protein sequence ID" value="PNR57681.1"/>
    <property type="molecule type" value="Genomic_DNA"/>
</dbReference>
<accession>A0A2K1KV95</accession>
<dbReference type="EnsemblPlants" id="Pp3c3_19750V3.1">
    <property type="protein sequence ID" value="PAC:32941993.CDS.1"/>
    <property type="gene ID" value="Pp3c3_19750"/>
</dbReference>
<dbReference type="Proteomes" id="UP000006727">
    <property type="component" value="Chromosome 3"/>
</dbReference>
<proteinExistence type="predicted"/>
<dbReference type="Gramene" id="Pp3c3_19750V3.1">
    <property type="protein sequence ID" value="PAC:32941993.CDS.1"/>
    <property type="gene ID" value="Pp3c3_19750"/>
</dbReference>
<sequence length="97" mass="10914">MEIHHKLARALMRRRYERVGRSYSESEGLPMTSRVEKGKGVVDETRADVPAIYNPKKFTVLSSSNDVVDEAWLNAALRRTIAEGRLNVISSSPQQVS</sequence>
<gene>
    <name evidence="1" type="ORF">PHYPA_004675</name>
</gene>
<dbReference type="AlphaFoldDB" id="A0A2K1KV95"/>
<evidence type="ECO:0000313" key="3">
    <source>
        <dbReference type="Proteomes" id="UP000006727"/>
    </source>
</evidence>
<protein>
    <submittedName>
        <fullName evidence="1 2">Uncharacterized protein</fullName>
    </submittedName>
</protein>
<reference evidence="2" key="3">
    <citation type="submission" date="2020-12" db="UniProtKB">
        <authorList>
            <consortium name="EnsemblPlants"/>
        </authorList>
    </citation>
    <scope>IDENTIFICATION</scope>
</reference>
<reference evidence="1 3" key="1">
    <citation type="journal article" date="2008" name="Science">
        <title>The Physcomitrella genome reveals evolutionary insights into the conquest of land by plants.</title>
        <authorList>
            <person name="Rensing S."/>
            <person name="Lang D."/>
            <person name="Zimmer A."/>
            <person name="Terry A."/>
            <person name="Salamov A."/>
            <person name="Shapiro H."/>
            <person name="Nishiyama T."/>
            <person name="Perroud P.-F."/>
            <person name="Lindquist E."/>
            <person name="Kamisugi Y."/>
            <person name="Tanahashi T."/>
            <person name="Sakakibara K."/>
            <person name="Fujita T."/>
            <person name="Oishi K."/>
            <person name="Shin-I T."/>
            <person name="Kuroki Y."/>
            <person name="Toyoda A."/>
            <person name="Suzuki Y."/>
            <person name="Hashimoto A."/>
            <person name="Yamaguchi K."/>
            <person name="Sugano A."/>
            <person name="Kohara Y."/>
            <person name="Fujiyama A."/>
            <person name="Anterola A."/>
            <person name="Aoki S."/>
            <person name="Ashton N."/>
            <person name="Barbazuk W.B."/>
            <person name="Barker E."/>
            <person name="Bennetzen J."/>
            <person name="Bezanilla M."/>
            <person name="Blankenship R."/>
            <person name="Cho S.H."/>
            <person name="Dutcher S."/>
            <person name="Estelle M."/>
            <person name="Fawcett J.A."/>
            <person name="Gundlach H."/>
            <person name="Hanada K."/>
            <person name="Heyl A."/>
            <person name="Hicks K.A."/>
            <person name="Hugh J."/>
            <person name="Lohr M."/>
            <person name="Mayer K."/>
            <person name="Melkozernov A."/>
            <person name="Murata T."/>
            <person name="Nelson D."/>
            <person name="Pils B."/>
            <person name="Prigge M."/>
            <person name="Reiss B."/>
            <person name="Renner T."/>
            <person name="Rombauts S."/>
            <person name="Rushton P."/>
            <person name="Sanderfoot A."/>
            <person name="Schween G."/>
            <person name="Shiu S.-H."/>
            <person name="Stueber K."/>
            <person name="Theodoulou F.L."/>
            <person name="Tu H."/>
            <person name="Van de Peer Y."/>
            <person name="Verrier P.J."/>
            <person name="Waters E."/>
            <person name="Wood A."/>
            <person name="Yang L."/>
            <person name="Cove D."/>
            <person name="Cuming A."/>
            <person name="Hasebe M."/>
            <person name="Lucas S."/>
            <person name="Mishler D.B."/>
            <person name="Reski R."/>
            <person name="Grigoriev I."/>
            <person name="Quatrano R.S."/>
            <person name="Boore J.L."/>
        </authorList>
    </citation>
    <scope>NUCLEOTIDE SEQUENCE [LARGE SCALE GENOMIC DNA]</scope>
    <source>
        <strain evidence="2 3">cv. Gransden 2004</strain>
    </source>
</reference>
<evidence type="ECO:0000313" key="1">
    <source>
        <dbReference type="EMBL" id="PNR57681.1"/>
    </source>
</evidence>